<proteinExistence type="predicted"/>
<accession>A0A0E9TXA2</accession>
<evidence type="ECO:0000313" key="1">
    <source>
        <dbReference type="EMBL" id="JAH58186.1"/>
    </source>
</evidence>
<reference evidence="1" key="1">
    <citation type="submission" date="2014-11" db="EMBL/GenBank/DDBJ databases">
        <authorList>
            <person name="Amaro Gonzalez C."/>
        </authorList>
    </citation>
    <scope>NUCLEOTIDE SEQUENCE</scope>
</reference>
<reference evidence="1" key="2">
    <citation type="journal article" date="2015" name="Fish Shellfish Immunol.">
        <title>Early steps in the European eel (Anguilla anguilla)-Vibrio vulnificus interaction in the gills: Role of the RtxA13 toxin.</title>
        <authorList>
            <person name="Callol A."/>
            <person name="Pajuelo D."/>
            <person name="Ebbesson L."/>
            <person name="Teles M."/>
            <person name="MacKenzie S."/>
            <person name="Amaro C."/>
        </authorList>
    </citation>
    <scope>NUCLEOTIDE SEQUENCE</scope>
</reference>
<protein>
    <submittedName>
        <fullName evidence="1">Uncharacterized protein</fullName>
    </submittedName>
</protein>
<name>A0A0E9TXA2_ANGAN</name>
<dbReference type="EMBL" id="GBXM01050391">
    <property type="protein sequence ID" value="JAH58186.1"/>
    <property type="molecule type" value="Transcribed_RNA"/>
</dbReference>
<sequence length="51" mass="6209">MKNKADTFHKSPPDFILPSRFKLCFVLLKICWSKVYVMLYHHPSRCMDYWS</sequence>
<dbReference type="AlphaFoldDB" id="A0A0E9TXA2"/>
<organism evidence="1">
    <name type="scientific">Anguilla anguilla</name>
    <name type="common">European freshwater eel</name>
    <name type="synonym">Muraena anguilla</name>
    <dbReference type="NCBI Taxonomy" id="7936"/>
    <lineage>
        <taxon>Eukaryota</taxon>
        <taxon>Metazoa</taxon>
        <taxon>Chordata</taxon>
        <taxon>Craniata</taxon>
        <taxon>Vertebrata</taxon>
        <taxon>Euteleostomi</taxon>
        <taxon>Actinopterygii</taxon>
        <taxon>Neopterygii</taxon>
        <taxon>Teleostei</taxon>
        <taxon>Anguilliformes</taxon>
        <taxon>Anguillidae</taxon>
        <taxon>Anguilla</taxon>
    </lineage>
</organism>